<dbReference type="EMBL" id="MCBR01020977">
    <property type="protein sequence ID" value="RKF54685.1"/>
    <property type="molecule type" value="Genomic_DNA"/>
</dbReference>
<evidence type="ECO:0000313" key="3">
    <source>
        <dbReference type="Proteomes" id="UP000285405"/>
    </source>
</evidence>
<proteinExistence type="predicted"/>
<feature type="compositionally biased region" description="Acidic residues" evidence="1">
    <location>
        <begin position="116"/>
        <end position="138"/>
    </location>
</feature>
<dbReference type="Gene3D" id="2.130.10.10">
    <property type="entry name" value="YVTN repeat-like/Quinoprotein amine dehydrogenase"/>
    <property type="match status" value="1"/>
</dbReference>
<dbReference type="OrthoDB" id="5323870at2759"/>
<dbReference type="InterPro" id="IPR036322">
    <property type="entry name" value="WD40_repeat_dom_sf"/>
</dbReference>
<dbReference type="Proteomes" id="UP000285405">
    <property type="component" value="Unassembled WGS sequence"/>
</dbReference>
<organism evidence="2 3">
    <name type="scientific">Golovinomyces cichoracearum</name>
    <dbReference type="NCBI Taxonomy" id="62708"/>
    <lineage>
        <taxon>Eukaryota</taxon>
        <taxon>Fungi</taxon>
        <taxon>Dikarya</taxon>
        <taxon>Ascomycota</taxon>
        <taxon>Pezizomycotina</taxon>
        <taxon>Leotiomycetes</taxon>
        <taxon>Erysiphales</taxon>
        <taxon>Erysiphaceae</taxon>
        <taxon>Golovinomyces</taxon>
    </lineage>
</organism>
<feature type="region of interest" description="Disordered" evidence="1">
    <location>
        <begin position="110"/>
        <end position="138"/>
    </location>
</feature>
<protein>
    <submittedName>
        <fullName evidence="2">Nucleoporin NUP37</fullName>
    </submittedName>
</protein>
<name>A0A420HBB0_9PEZI</name>
<dbReference type="AlphaFoldDB" id="A0A420HBB0"/>
<gene>
    <name evidence="2" type="ORF">GcC1_209006</name>
</gene>
<evidence type="ECO:0000313" key="2">
    <source>
        <dbReference type="EMBL" id="RKF54685.1"/>
    </source>
</evidence>
<dbReference type="InterPro" id="IPR015943">
    <property type="entry name" value="WD40/YVTN_repeat-like_dom_sf"/>
</dbReference>
<accession>A0A420HBB0</accession>
<sequence>MDRHFSLCSSLKQVTMIDNLPQPDVTRSSQSVLIRYELTQRTNALKVYPIKSCNGSTIILIGHENGVKIVWRGGRKFKFEQPPTNCHKVNGSGNIVVSLDSDDEVITPMVAHTDQPEFEEEEEEEEDDDDDDDDDDENKYETLFPYLGIVQNLDLSLGSAVLQLAVLPSPTLESDQLLDRNSIIFVAACADNSLRLVTLPITPPSPATKARPDFRAVPESPNAGDGKWGEKIFFLNGHNKPSDCVSIAIDSNFGDPHYIIASCSLEVNGRLLIWRNSVRCPCLQLDPFQSIYLVSPARTISFNPSSSRPNYLLVAETTGACRIFDHNSSNFQAGTVDVLSSSQCRWLISIMTTFPNIKSKSTGTGTCTGFGRKTIADAQWILDGCAIIVLLNDGEWGIWDIEGLRMDINCPNGLLNYQGIKGGSKSEFNLTGFIDSLNKARKSGPQQTGAPRFIPLTPGTQKSLDPFNNQAPTIKNGKISLLEIPTSSSTRFKDVVVLFHLGETYTIIPSILKYWTSYFRKDQQSSSLFGSESSGRTIKLQEVGLLGERCSAVAFIPIDKTKKDSTIPEIVILGEHRFVILNSRKNIVSPSSLTENMALFRPSRKLDSIENNQLNVTNIEMALERMGEKNSHGSMIYDTYP</sequence>
<comment type="caution">
    <text evidence="2">The sequence shown here is derived from an EMBL/GenBank/DDBJ whole genome shotgun (WGS) entry which is preliminary data.</text>
</comment>
<reference evidence="2 3" key="1">
    <citation type="journal article" date="2018" name="BMC Genomics">
        <title>Comparative genome analyses reveal sequence features reflecting distinct modes of host-adaptation between dicot and monocot powdery mildew.</title>
        <authorList>
            <person name="Wu Y."/>
            <person name="Ma X."/>
            <person name="Pan Z."/>
            <person name="Kale S.D."/>
            <person name="Song Y."/>
            <person name="King H."/>
            <person name="Zhang Q."/>
            <person name="Presley C."/>
            <person name="Deng X."/>
            <person name="Wei C.I."/>
            <person name="Xiao S."/>
        </authorList>
    </citation>
    <scope>NUCLEOTIDE SEQUENCE [LARGE SCALE GENOMIC DNA]</scope>
    <source>
        <strain evidence="2">UCSC1</strain>
    </source>
</reference>
<dbReference type="SUPFAM" id="SSF50978">
    <property type="entry name" value="WD40 repeat-like"/>
    <property type="match status" value="1"/>
</dbReference>
<evidence type="ECO:0000256" key="1">
    <source>
        <dbReference type="SAM" id="MobiDB-lite"/>
    </source>
</evidence>